<feature type="region of interest" description="Disordered" evidence="1">
    <location>
        <begin position="64"/>
        <end position="116"/>
    </location>
</feature>
<reference evidence="3" key="1">
    <citation type="submission" date="2016-10" db="EMBL/GenBank/DDBJ databases">
        <authorList>
            <person name="Varghese N."/>
            <person name="Submissions S."/>
        </authorList>
    </citation>
    <scope>NUCLEOTIDE SEQUENCE [LARGE SCALE GENOMIC DNA]</scope>
    <source>
        <strain evidence="3">DSM 45789</strain>
    </source>
</reference>
<keyword evidence="3" id="KW-1185">Reference proteome</keyword>
<organism evidence="2 3">
    <name type="scientific">Marininema halotolerans</name>
    <dbReference type="NCBI Taxonomy" id="1155944"/>
    <lineage>
        <taxon>Bacteria</taxon>
        <taxon>Bacillati</taxon>
        <taxon>Bacillota</taxon>
        <taxon>Bacilli</taxon>
        <taxon>Bacillales</taxon>
        <taxon>Thermoactinomycetaceae</taxon>
        <taxon>Marininema</taxon>
    </lineage>
</organism>
<proteinExistence type="predicted"/>
<evidence type="ECO:0000313" key="2">
    <source>
        <dbReference type="EMBL" id="SFS58985.1"/>
    </source>
</evidence>
<dbReference type="RefSeq" id="WP_091835551.1">
    <property type="nucleotide sequence ID" value="NZ_FPAA01000004.1"/>
</dbReference>
<dbReference type="OrthoDB" id="2989830at2"/>
<sequence length="116" mass="13579">MHKMDIQIDIAREIETIDKKAFHLDLKNVLSKYFEINSIHIRKEIHTVEVERLQFREKMVTEITESTPPDPLVEIERTPLVTEFDSTSTQPPLPKSKRSVDQKHASPTSDDETLYY</sequence>
<dbReference type="AlphaFoldDB" id="A0A1I6R2T1"/>
<accession>A0A1I6R2T1</accession>
<dbReference type="Proteomes" id="UP000198660">
    <property type="component" value="Unassembled WGS sequence"/>
</dbReference>
<evidence type="ECO:0000256" key="1">
    <source>
        <dbReference type="SAM" id="MobiDB-lite"/>
    </source>
</evidence>
<evidence type="ECO:0000313" key="3">
    <source>
        <dbReference type="Proteomes" id="UP000198660"/>
    </source>
</evidence>
<gene>
    <name evidence="2" type="ORF">SAMN05444972_10459</name>
</gene>
<dbReference type="EMBL" id="FPAA01000004">
    <property type="protein sequence ID" value="SFS58985.1"/>
    <property type="molecule type" value="Genomic_DNA"/>
</dbReference>
<name>A0A1I6R2T1_9BACL</name>
<protein>
    <submittedName>
        <fullName evidence="2">Uncharacterized protein</fullName>
    </submittedName>
</protein>